<dbReference type="InterPro" id="IPR001509">
    <property type="entry name" value="Epimerase_deHydtase"/>
</dbReference>
<evidence type="ECO:0000313" key="3">
    <source>
        <dbReference type="EMBL" id="SVC30329.1"/>
    </source>
</evidence>
<dbReference type="PANTHER" id="PTHR43725:SF53">
    <property type="entry name" value="UDP-ARABINOSE 4-EPIMERASE 1"/>
    <property type="match status" value="1"/>
</dbReference>
<evidence type="ECO:0000256" key="1">
    <source>
        <dbReference type="ARBA" id="ARBA00007637"/>
    </source>
</evidence>
<protein>
    <recommendedName>
        <fullName evidence="2">NAD-dependent epimerase/dehydratase domain-containing protein</fullName>
    </recommendedName>
</protein>
<feature type="domain" description="NAD-dependent epimerase/dehydratase" evidence="2">
    <location>
        <begin position="1"/>
        <end position="223"/>
    </location>
</feature>
<dbReference type="AlphaFoldDB" id="A0A382L166"/>
<reference evidence="3" key="1">
    <citation type="submission" date="2018-05" db="EMBL/GenBank/DDBJ databases">
        <authorList>
            <person name="Lanie J.A."/>
            <person name="Ng W.-L."/>
            <person name="Kazmierczak K.M."/>
            <person name="Andrzejewski T.M."/>
            <person name="Davidsen T.M."/>
            <person name="Wayne K.J."/>
            <person name="Tettelin H."/>
            <person name="Glass J.I."/>
            <person name="Rusch D."/>
            <person name="Podicherti R."/>
            <person name="Tsui H.-C.T."/>
            <person name="Winkler M.E."/>
        </authorList>
    </citation>
    <scope>NUCLEOTIDE SEQUENCE</scope>
</reference>
<dbReference type="PANTHER" id="PTHR43725">
    <property type="entry name" value="UDP-GLUCOSE 4-EPIMERASE"/>
    <property type="match status" value="1"/>
</dbReference>
<organism evidence="3">
    <name type="scientific">marine metagenome</name>
    <dbReference type="NCBI Taxonomy" id="408172"/>
    <lineage>
        <taxon>unclassified sequences</taxon>
        <taxon>metagenomes</taxon>
        <taxon>ecological metagenomes</taxon>
    </lineage>
</organism>
<comment type="similarity">
    <text evidence="1">Belongs to the NAD(P)-dependent epimerase/dehydratase family.</text>
</comment>
<dbReference type="Gene3D" id="3.90.25.10">
    <property type="entry name" value="UDP-galactose 4-epimerase, domain 1"/>
    <property type="match status" value="1"/>
</dbReference>
<dbReference type="InterPro" id="IPR036291">
    <property type="entry name" value="NAD(P)-bd_dom_sf"/>
</dbReference>
<evidence type="ECO:0000259" key="2">
    <source>
        <dbReference type="Pfam" id="PF01370"/>
    </source>
</evidence>
<dbReference type="EMBL" id="UINC01084049">
    <property type="protein sequence ID" value="SVC30329.1"/>
    <property type="molecule type" value="Genomic_DNA"/>
</dbReference>
<dbReference type="Pfam" id="PF01370">
    <property type="entry name" value="Epimerase"/>
    <property type="match status" value="1"/>
</dbReference>
<dbReference type="SUPFAM" id="SSF51735">
    <property type="entry name" value="NAD(P)-binding Rossmann-fold domains"/>
    <property type="match status" value="1"/>
</dbReference>
<dbReference type="Gene3D" id="3.40.50.720">
    <property type="entry name" value="NAD(P)-binding Rossmann-like Domain"/>
    <property type="match status" value="1"/>
</dbReference>
<gene>
    <name evidence="3" type="ORF">METZ01_LOCUS283183</name>
</gene>
<sequence>SALTRRLLADGYEVTVIDNLSNGRMENVSQEARFIKADLAMETTYREIAEIPFDTVFHLASQSSGALSFEDPMADMKSHLYITFSLLQLSLKRKVSRFMFSSSTTLYGDTNGLPVNEDCPVNPKTYYATGKLACEDYIRFFFGQGLSTTVFRLPNVYGPGQNLQNKDQGMVSIYLSYIMEGQPILVKGSRDRFRDFIYIDDVVDGWMKGFASPDTIGKTYNLASGKKSTVDQVLEGLKTACGKPDYPVEFATGTPGDQSGLVADISRIQKETGFNPKTGLQEGLKKMVETETGI</sequence>
<proteinExistence type="inferred from homology"/>
<name>A0A382L166_9ZZZZ</name>
<feature type="non-terminal residue" evidence="3">
    <location>
        <position position="1"/>
    </location>
</feature>
<accession>A0A382L166</accession>